<keyword evidence="2" id="KW-1133">Transmembrane helix</keyword>
<feature type="region of interest" description="Disordered" evidence="1">
    <location>
        <begin position="351"/>
        <end position="383"/>
    </location>
</feature>
<evidence type="ECO:0000259" key="4">
    <source>
        <dbReference type="Pfam" id="PF23069"/>
    </source>
</evidence>
<feature type="compositionally biased region" description="Polar residues" evidence="1">
    <location>
        <begin position="516"/>
        <end position="553"/>
    </location>
</feature>
<keyword evidence="3" id="KW-0732">Signal</keyword>
<feature type="chain" id="PRO_5027082195" description="DUF7042 domain-containing protein" evidence="3">
    <location>
        <begin position="24"/>
        <end position="916"/>
    </location>
</feature>
<accession>A0A6J8AYT3</accession>
<dbReference type="InterPro" id="IPR055470">
    <property type="entry name" value="DUF7042"/>
</dbReference>
<evidence type="ECO:0000256" key="1">
    <source>
        <dbReference type="SAM" id="MobiDB-lite"/>
    </source>
</evidence>
<feature type="compositionally biased region" description="Basic and acidic residues" evidence="1">
    <location>
        <begin position="893"/>
        <end position="908"/>
    </location>
</feature>
<keyword evidence="2" id="KW-0472">Membrane</keyword>
<dbReference type="AlphaFoldDB" id="A0A6J8AYT3"/>
<feature type="transmembrane region" description="Helical" evidence="2">
    <location>
        <begin position="310"/>
        <end position="335"/>
    </location>
</feature>
<feature type="signal peptide" evidence="3">
    <location>
        <begin position="1"/>
        <end position="23"/>
    </location>
</feature>
<keyword evidence="6" id="KW-1185">Reference proteome</keyword>
<dbReference type="Proteomes" id="UP000507470">
    <property type="component" value="Unassembled WGS sequence"/>
</dbReference>
<dbReference type="EMBL" id="CACVKT020002175">
    <property type="protein sequence ID" value="CAC5376045.1"/>
    <property type="molecule type" value="Genomic_DNA"/>
</dbReference>
<feature type="region of interest" description="Disordered" evidence="1">
    <location>
        <begin position="703"/>
        <end position="821"/>
    </location>
</feature>
<feature type="region of interest" description="Disordered" evidence="1">
    <location>
        <begin position="407"/>
        <end position="437"/>
    </location>
</feature>
<organism evidence="5 6">
    <name type="scientific">Mytilus coruscus</name>
    <name type="common">Sea mussel</name>
    <dbReference type="NCBI Taxonomy" id="42192"/>
    <lineage>
        <taxon>Eukaryota</taxon>
        <taxon>Metazoa</taxon>
        <taxon>Spiralia</taxon>
        <taxon>Lophotrochozoa</taxon>
        <taxon>Mollusca</taxon>
        <taxon>Bivalvia</taxon>
        <taxon>Autobranchia</taxon>
        <taxon>Pteriomorphia</taxon>
        <taxon>Mytilida</taxon>
        <taxon>Mytiloidea</taxon>
        <taxon>Mytilidae</taxon>
        <taxon>Mytilinae</taxon>
        <taxon>Mytilus</taxon>
    </lineage>
</organism>
<feature type="region of interest" description="Disordered" evidence="1">
    <location>
        <begin position="879"/>
        <end position="916"/>
    </location>
</feature>
<feature type="region of interest" description="Disordered" evidence="1">
    <location>
        <begin position="515"/>
        <end position="553"/>
    </location>
</feature>
<sequence>MDKKGCILLSELLFVLHIQSVSADCTFDSSLVGSWRSNDYDTITVTSSVLTLGNHAFNINGKTSSDWTCHDNSTEPYVILRSEIFVLYRADSVAFICMEATAVNNNSYYFYMNSPKNIFIGNERIHIFGVLNATGNATEICTETPSKAEFISMVRTGSEEGALADCPDPLYRNFTYVFNTDGTDKCSSPDNGFVSVCPSRQELNFDYDKCASTIAYTSFGRLGCVASIIDDSSGTYYTSLYNFDDTVNQLTTFRFTCAAVQNAASGDIQVTYTPGQCVSNQEYDTRPTSGGLVTLTPNESAAIDSNDSNIWPIVGAVLGGLLVISLLLIILYCLLRKKKVPDAKDDLVKVEDGMDDEESDDESVPSIEYPETWDTPTKDPIGPLKRYVTTDMMSQTELLKKLKNISFREPEKPPTPPPPPPPPTPPPKTPPPKYMPWPWRTAKRASEKTMYQSEFPMKKFGPVSGSKQDKGNLADYTISKYGIKYDDTGIPISDKKLSRQATKFIPPSKSFVGLSKESSVISRSNSLPSLKESQSTETRPPTRNSSPDESFYRSQSMEDIPATSTTELDSQVVSTIDPLSMQDIQIPTPSTTFNSFAPPKGTQLLLNIHKPVINTGVSSAALTKDIQTPALKRIQMYRALSTGSIGTFSDRTQTEILMEEEKRVNKTEIINDRDRPSIMDKTKQYIKKVPHYMFPIRSNSLTKFDKKRNKNPLSQTLPRSKTDMIPLSDKINKPKKNTLKKRKKKGKKSKNSPYLDSLTPRDQPPIVTISQKKGSNNKVKPADSNKKRKSKTNANFNTGSPSNKSTIGENDNTPDQPSPILGLKSETFVRKEEHTEFKPAAADFLHRMKTSMTDFQDSGISADESSLDRQRSYCATKLPSITTHSEVGNNEQQKNDEQIKLPHLETKQKSSVRPWR</sequence>
<gene>
    <name evidence="5" type="ORF">MCOR_12809</name>
</gene>
<evidence type="ECO:0000313" key="6">
    <source>
        <dbReference type="Proteomes" id="UP000507470"/>
    </source>
</evidence>
<feature type="compositionally biased region" description="Acidic residues" evidence="1">
    <location>
        <begin position="353"/>
        <end position="363"/>
    </location>
</feature>
<feature type="compositionally biased region" description="Pro residues" evidence="1">
    <location>
        <begin position="413"/>
        <end position="435"/>
    </location>
</feature>
<feature type="compositionally biased region" description="Polar residues" evidence="1">
    <location>
        <begin position="768"/>
        <end position="778"/>
    </location>
</feature>
<feature type="compositionally biased region" description="Polar residues" evidence="1">
    <location>
        <begin position="792"/>
        <end position="815"/>
    </location>
</feature>
<evidence type="ECO:0000313" key="5">
    <source>
        <dbReference type="EMBL" id="CAC5376045.1"/>
    </source>
</evidence>
<name>A0A6J8AYT3_MYTCO</name>
<dbReference type="Pfam" id="PF23069">
    <property type="entry name" value="DUF7042"/>
    <property type="match status" value="1"/>
</dbReference>
<feature type="compositionally biased region" description="Basic residues" evidence="1">
    <location>
        <begin position="733"/>
        <end position="750"/>
    </location>
</feature>
<feature type="domain" description="DUF7042" evidence="4">
    <location>
        <begin position="166"/>
        <end position="280"/>
    </location>
</feature>
<dbReference type="OrthoDB" id="6083829at2759"/>
<evidence type="ECO:0000256" key="2">
    <source>
        <dbReference type="SAM" id="Phobius"/>
    </source>
</evidence>
<protein>
    <recommendedName>
        <fullName evidence="4">DUF7042 domain-containing protein</fullName>
    </recommendedName>
</protein>
<reference evidence="5 6" key="1">
    <citation type="submission" date="2020-06" db="EMBL/GenBank/DDBJ databases">
        <authorList>
            <person name="Li R."/>
            <person name="Bekaert M."/>
        </authorList>
    </citation>
    <scope>NUCLEOTIDE SEQUENCE [LARGE SCALE GENOMIC DNA]</scope>
    <source>
        <strain evidence="6">wild</strain>
    </source>
</reference>
<evidence type="ECO:0000256" key="3">
    <source>
        <dbReference type="SAM" id="SignalP"/>
    </source>
</evidence>
<proteinExistence type="predicted"/>
<feature type="compositionally biased region" description="Polar residues" evidence="1">
    <location>
        <begin position="879"/>
        <end position="892"/>
    </location>
</feature>
<keyword evidence="2" id="KW-0812">Transmembrane</keyword>